<dbReference type="GO" id="GO:0005634">
    <property type="term" value="C:nucleus"/>
    <property type="evidence" value="ECO:0007669"/>
    <property type="project" value="UniProtKB-SubCell"/>
</dbReference>
<comment type="caution">
    <text evidence="9">The sequence shown here is derived from an EMBL/GenBank/DDBJ whole genome shotgun (WGS) entry which is preliminary data.</text>
</comment>
<evidence type="ECO:0000313" key="9">
    <source>
        <dbReference type="EMBL" id="KAK9127075.1"/>
    </source>
</evidence>
<evidence type="ECO:0000256" key="2">
    <source>
        <dbReference type="ARBA" id="ARBA00022737"/>
    </source>
</evidence>
<evidence type="ECO:0000259" key="8">
    <source>
        <dbReference type="PROSITE" id="PS50811"/>
    </source>
</evidence>
<keyword evidence="4" id="KW-0238">DNA-binding</keyword>
<gene>
    <name evidence="9" type="ORF">Syun_015872</name>
</gene>
<dbReference type="Proteomes" id="UP001420932">
    <property type="component" value="Unassembled WGS sequence"/>
</dbReference>
<sequence>MEEWMPANWFDIFDEELIKGLLDNETFLSESTSISEPEADQLTDSASKHLVDSNVCNNVGLLKTFKKDGANARDALPTRISILEKGLNKMDHKYTLKIKSSGNALSDDGYKWRKYGQKSIKRSPYPRSYFRCTNPRCAAKKQVERSSSEPDTLIITYEGLHLHYTSHFFSTQTDDSLPPTKKLKNTTAEPQNTSNESKPQAHECSPTDPTQPNPTTFSSDLNSFEGASARGLLEDVVPLNILKPSIVNTISNSPSFSSSYPSSPISSSSSCLTWSPNPKFCSFDVCPTSTTTMM</sequence>
<proteinExistence type="predicted"/>
<dbReference type="PANTHER" id="PTHR31221">
    <property type="entry name" value="WRKY TRANSCRIPTION FACTOR PROTEIN 1-RELATED"/>
    <property type="match status" value="1"/>
</dbReference>
<name>A0AAP0P395_9MAGN</name>
<dbReference type="FunFam" id="2.20.25.80:FF:000006">
    <property type="entry name" value="WRKY transcription factor"/>
    <property type="match status" value="1"/>
</dbReference>
<feature type="compositionally biased region" description="Polar residues" evidence="7">
    <location>
        <begin position="185"/>
        <end position="198"/>
    </location>
</feature>
<keyword evidence="6" id="KW-0539">Nucleus</keyword>
<evidence type="ECO:0000256" key="5">
    <source>
        <dbReference type="ARBA" id="ARBA00023163"/>
    </source>
</evidence>
<evidence type="ECO:0000256" key="1">
    <source>
        <dbReference type="ARBA" id="ARBA00004123"/>
    </source>
</evidence>
<dbReference type="Gene3D" id="2.20.25.80">
    <property type="entry name" value="WRKY domain"/>
    <property type="match status" value="1"/>
</dbReference>
<accession>A0AAP0P395</accession>
<feature type="region of interest" description="Disordered" evidence="7">
    <location>
        <begin position="170"/>
        <end position="223"/>
    </location>
</feature>
<dbReference type="InterPro" id="IPR003657">
    <property type="entry name" value="WRKY_dom"/>
</dbReference>
<reference evidence="9 10" key="1">
    <citation type="submission" date="2024-01" db="EMBL/GenBank/DDBJ databases">
        <title>Genome assemblies of Stephania.</title>
        <authorList>
            <person name="Yang L."/>
        </authorList>
    </citation>
    <scope>NUCLEOTIDE SEQUENCE [LARGE SCALE GENOMIC DNA]</scope>
    <source>
        <strain evidence="9">YNDBR</strain>
        <tissue evidence="9">Leaf</tissue>
    </source>
</reference>
<dbReference type="PROSITE" id="PS50811">
    <property type="entry name" value="WRKY"/>
    <property type="match status" value="1"/>
</dbReference>
<evidence type="ECO:0000256" key="6">
    <source>
        <dbReference type="ARBA" id="ARBA00023242"/>
    </source>
</evidence>
<keyword evidence="10" id="KW-1185">Reference proteome</keyword>
<dbReference type="AlphaFoldDB" id="A0AAP0P395"/>
<comment type="subcellular location">
    <subcellularLocation>
        <location evidence="1">Nucleus</location>
    </subcellularLocation>
</comment>
<keyword evidence="3" id="KW-0805">Transcription regulation</keyword>
<feature type="compositionally biased region" description="Polar residues" evidence="7">
    <location>
        <begin position="207"/>
        <end position="222"/>
    </location>
</feature>
<evidence type="ECO:0000256" key="3">
    <source>
        <dbReference type="ARBA" id="ARBA00023015"/>
    </source>
</evidence>
<dbReference type="GO" id="GO:0043565">
    <property type="term" value="F:sequence-specific DNA binding"/>
    <property type="evidence" value="ECO:0007669"/>
    <property type="project" value="InterPro"/>
</dbReference>
<evidence type="ECO:0000256" key="7">
    <source>
        <dbReference type="SAM" id="MobiDB-lite"/>
    </source>
</evidence>
<feature type="domain" description="WRKY" evidence="8">
    <location>
        <begin position="101"/>
        <end position="166"/>
    </location>
</feature>
<keyword evidence="2" id="KW-0677">Repeat</keyword>
<keyword evidence="5" id="KW-0804">Transcription</keyword>
<dbReference type="PANTHER" id="PTHR31221:SF42">
    <property type="entry name" value="WRKY TRANSCRIPTION FACTOR 49-RELATED"/>
    <property type="match status" value="1"/>
</dbReference>
<dbReference type="InterPro" id="IPR044810">
    <property type="entry name" value="WRKY_plant"/>
</dbReference>
<dbReference type="Pfam" id="PF03106">
    <property type="entry name" value="WRKY"/>
    <property type="match status" value="1"/>
</dbReference>
<evidence type="ECO:0000313" key="10">
    <source>
        <dbReference type="Proteomes" id="UP001420932"/>
    </source>
</evidence>
<dbReference type="GO" id="GO:0003700">
    <property type="term" value="F:DNA-binding transcription factor activity"/>
    <property type="evidence" value="ECO:0007669"/>
    <property type="project" value="InterPro"/>
</dbReference>
<dbReference type="SUPFAM" id="SSF118290">
    <property type="entry name" value="WRKY DNA-binding domain"/>
    <property type="match status" value="1"/>
</dbReference>
<dbReference type="SMART" id="SM00774">
    <property type="entry name" value="WRKY"/>
    <property type="match status" value="1"/>
</dbReference>
<dbReference type="EMBL" id="JBBNAF010000007">
    <property type="protein sequence ID" value="KAK9127075.1"/>
    <property type="molecule type" value="Genomic_DNA"/>
</dbReference>
<protein>
    <recommendedName>
        <fullName evidence="8">WRKY domain-containing protein</fullName>
    </recommendedName>
</protein>
<organism evidence="9 10">
    <name type="scientific">Stephania yunnanensis</name>
    <dbReference type="NCBI Taxonomy" id="152371"/>
    <lineage>
        <taxon>Eukaryota</taxon>
        <taxon>Viridiplantae</taxon>
        <taxon>Streptophyta</taxon>
        <taxon>Embryophyta</taxon>
        <taxon>Tracheophyta</taxon>
        <taxon>Spermatophyta</taxon>
        <taxon>Magnoliopsida</taxon>
        <taxon>Ranunculales</taxon>
        <taxon>Menispermaceae</taxon>
        <taxon>Menispermoideae</taxon>
        <taxon>Cissampelideae</taxon>
        <taxon>Stephania</taxon>
    </lineage>
</organism>
<evidence type="ECO:0000256" key="4">
    <source>
        <dbReference type="ARBA" id="ARBA00023125"/>
    </source>
</evidence>
<dbReference type="InterPro" id="IPR036576">
    <property type="entry name" value="WRKY_dom_sf"/>
</dbReference>